<comment type="subcellular location">
    <subcellularLocation>
        <location evidence="1">Virion</location>
    </subcellularLocation>
</comment>
<dbReference type="GO" id="GO:0019058">
    <property type="term" value="P:viral life cycle"/>
    <property type="evidence" value="ECO:0007669"/>
    <property type="project" value="UniProtKB-ARBA"/>
</dbReference>
<dbReference type="EMBL" id="LR796695">
    <property type="protein sequence ID" value="CAB4159846.1"/>
    <property type="molecule type" value="Genomic_DNA"/>
</dbReference>
<accession>A0A6J5NQ06</accession>
<name>A0A6J5NQ06_9CAUD</name>
<dbReference type="GO" id="GO:0044423">
    <property type="term" value="C:virion component"/>
    <property type="evidence" value="ECO:0007669"/>
    <property type="project" value="UniProtKB-KW"/>
</dbReference>
<sequence>MPIAYPAGLPTVLASKRTSKAAAFSVASPRRGTPYVEPTGTDTPTVFDVEWLLNESDAAALVNWVEATLERGTLEFAIPLRTETGLREITGNFLPDGLLDRSRDGQLWRYRAAIVSRTGTGALIVPAPPPPPPPPPASPEGFFVSPYLGEVVFTAGEGGANVTTELLAAVTEANARGFFLSLPPWTVRFQTAFKTNKIKGVRGRSKLEPITPFDYSPTFASEFIITNQNVDQGFNLATADDVVFRDFELNLTPTVSNAMIGMLGIKRGLFTGLRLIANRNVVSSKAVPVGSLLDLYCTNRNVEVYDNDFENVTGAYGNLGRIGPDGGACMWVRNLRGGTVGQAEAFASENITVHHNRMRHMTSDEVIAVFGVRGIVRKVQIHNNVIKGLPSIDGVHHATFVSVFPLNDGSAIGATAATYDCDYFDNDIEDAAAMYDVLRIGNSADASNLCYNNRSRGNRIRWIRSNDPTTGPKAVWVAEGSVGVDPDVASAIVRCVEGTFGSAYFSDSSGNTSTDDVAICQGGGATSAAGFSGFQKLVNPTAYGDIFNVAFNCRMVEGGTLEGFARIFYNCQKVNGTRYRKNGAGGVVCEIDSGSVGVFTMTNTEGETFGGFMKVAGSVPSGSIVNAFANVCAMSGGASYFALENQSTAGGLLIARNNTTRGTIGGITTGSGTITRAGNYWSGTTD</sequence>
<reference evidence="3" key="1">
    <citation type="submission" date="2020-04" db="EMBL/GenBank/DDBJ databases">
        <authorList>
            <person name="Chiriac C."/>
            <person name="Salcher M."/>
            <person name="Ghai R."/>
            <person name="Kavagutti S V."/>
        </authorList>
    </citation>
    <scope>NUCLEOTIDE SEQUENCE</scope>
</reference>
<evidence type="ECO:0000256" key="2">
    <source>
        <dbReference type="ARBA" id="ARBA00022844"/>
    </source>
</evidence>
<protein>
    <submittedName>
        <fullName evidence="3">Uncharacterized protein</fullName>
    </submittedName>
</protein>
<evidence type="ECO:0000313" key="3">
    <source>
        <dbReference type="EMBL" id="CAB4159846.1"/>
    </source>
</evidence>
<evidence type="ECO:0000256" key="1">
    <source>
        <dbReference type="ARBA" id="ARBA00004328"/>
    </source>
</evidence>
<proteinExistence type="predicted"/>
<organism evidence="3">
    <name type="scientific">uncultured Caudovirales phage</name>
    <dbReference type="NCBI Taxonomy" id="2100421"/>
    <lineage>
        <taxon>Viruses</taxon>
        <taxon>Duplodnaviria</taxon>
        <taxon>Heunggongvirae</taxon>
        <taxon>Uroviricota</taxon>
        <taxon>Caudoviricetes</taxon>
        <taxon>Peduoviridae</taxon>
        <taxon>Maltschvirus</taxon>
        <taxon>Maltschvirus maltsch</taxon>
    </lineage>
</organism>
<keyword evidence="2" id="KW-0946">Virion</keyword>
<dbReference type="GO" id="GO:0051701">
    <property type="term" value="P:biological process involved in interaction with host"/>
    <property type="evidence" value="ECO:0007669"/>
    <property type="project" value="UniProtKB-ARBA"/>
</dbReference>
<dbReference type="SUPFAM" id="SSF51126">
    <property type="entry name" value="Pectin lyase-like"/>
    <property type="match status" value="1"/>
</dbReference>
<dbReference type="InterPro" id="IPR011050">
    <property type="entry name" value="Pectin_lyase_fold/virulence"/>
</dbReference>
<gene>
    <name evidence="3" type="ORF">UFOVP726_59</name>
</gene>